<organism evidence="5 6">
    <name type="scientific">Cardiosporidium cionae</name>
    <dbReference type="NCBI Taxonomy" id="476202"/>
    <lineage>
        <taxon>Eukaryota</taxon>
        <taxon>Sar</taxon>
        <taxon>Alveolata</taxon>
        <taxon>Apicomplexa</taxon>
        <taxon>Aconoidasida</taxon>
        <taxon>Nephromycida</taxon>
        <taxon>Cardiosporidium</taxon>
    </lineage>
</organism>
<accession>A0ABQ7JCN8</accession>
<dbReference type="EMBL" id="JADAQX010000149">
    <property type="protein sequence ID" value="KAF8821654.1"/>
    <property type="molecule type" value="Genomic_DNA"/>
</dbReference>
<reference evidence="5 6" key="1">
    <citation type="journal article" date="2020" name="bioRxiv">
        <title>Metabolic contributions of an alphaproteobacterial endosymbiont in the apicomplexan Cardiosporidium cionae.</title>
        <authorList>
            <person name="Hunter E.S."/>
            <person name="Paight C.J."/>
            <person name="Lane C.E."/>
        </authorList>
    </citation>
    <scope>NUCLEOTIDE SEQUENCE [LARGE SCALE GENOMIC DNA]</scope>
    <source>
        <strain evidence="5">ESH_2018</strain>
    </source>
</reference>
<keyword evidence="5" id="KW-0378">Hydrolase</keyword>
<feature type="domain" description="AAA+ ATPase" evidence="3">
    <location>
        <begin position="184"/>
        <end position="494"/>
    </location>
</feature>
<feature type="domain" description="Clp ATPase C-terminal" evidence="4">
    <location>
        <begin position="491"/>
        <end position="587"/>
    </location>
</feature>
<sequence>MLRLEMLSQRIIKRVRWSPSFQDTQPLCSLGAVFPVMPLFQTFVDAPLESKIDRRLFCSGKSYSKKIPYLPDFHSSDAFTFQQGRDLDTAKDVDAPIDVDENDGKNDIFGQYGAPRDLTVRARTSEQDNVLEKMNSILIPQTIVEELDKHIIGQDEAKRSLAVALRDRWRRWRIQDSQLRSEITPNNILLIGPSGCGKTELAKRLAAFAAAPFVKVVATKYTEVGFVGDDTHSMVHDLAEQALEDERKQQRKKVELDARNKAYIYLSSCIRRLEAFKDWEESFILEHLKIGRLDELEVEVDADLVKKEEPPSNPIANLINSLDGSGRSGNSRIQPLGMTISAVPYGDFSSIMNTMLGGGKKKNSKDIHYRCITIKEALPLLEETFANQMINNEDVYEAARLAAEQRGIIFIDEFDKIVDPKEGSEFRSKRRGVQKELLSLIEGTTVSTKIGRVSTDHVLFVASGSFNLTKPSEIMPELLGRLPIRCELKPLTEEDLALILTDTRFNLLMQQQALLQTEAVKLEFAEGVVEEIAHIAYRLNTLSANVGARRLKTVLAKILEDIKFDAPKNAGKTIVITPSLVKSQLTPLLQQADLSKYIL</sequence>
<dbReference type="InterPro" id="IPR050052">
    <property type="entry name" value="ATP-dep_Clp_protease_ClpX"/>
</dbReference>
<evidence type="ECO:0000313" key="6">
    <source>
        <dbReference type="Proteomes" id="UP000823046"/>
    </source>
</evidence>
<name>A0ABQ7JCN8_9APIC</name>
<keyword evidence="6" id="KW-1185">Reference proteome</keyword>
<dbReference type="PANTHER" id="PTHR48102:SF3">
    <property type="entry name" value="ATP-DEPENDENT PROTEASE ATPASE SUBUNIT HSLU"/>
    <property type="match status" value="1"/>
</dbReference>
<dbReference type="Pfam" id="PF07724">
    <property type="entry name" value="AAA_2"/>
    <property type="match status" value="1"/>
</dbReference>
<dbReference type="Gene3D" id="3.40.50.300">
    <property type="entry name" value="P-loop containing nucleotide triphosphate hydrolases"/>
    <property type="match status" value="2"/>
</dbReference>
<keyword evidence="1" id="KW-0547">Nucleotide-binding</keyword>
<dbReference type="SMART" id="SM01086">
    <property type="entry name" value="ClpB_D2-small"/>
    <property type="match status" value="1"/>
</dbReference>
<dbReference type="SUPFAM" id="SSF52540">
    <property type="entry name" value="P-loop containing nucleoside triphosphate hydrolases"/>
    <property type="match status" value="1"/>
</dbReference>
<dbReference type="InterPro" id="IPR027417">
    <property type="entry name" value="P-loop_NTPase"/>
</dbReference>
<dbReference type="GO" id="GO:0006508">
    <property type="term" value="P:proteolysis"/>
    <property type="evidence" value="ECO:0007669"/>
    <property type="project" value="UniProtKB-KW"/>
</dbReference>
<dbReference type="GO" id="GO:0008233">
    <property type="term" value="F:peptidase activity"/>
    <property type="evidence" value="ECO:0007669"/>
    <property type="project" value="UniProtKB-KW"/>
</dbReference>
<evidence type="ECO:0000259" key="4">
    <source>
        <dbReference type="SMART" id="SM01086"/>
    </source>
</evidence>
<proteinExistence type="predicted"/>
<dbReference type="InterPro" id="IPR019489">
    <property type="entry name" value="Clp_ATPase_C"/>
</dbReference>
<dbReference type="NCBIfam" id="NF003544">
    <property type="entry name" value="PRK05201.1"/>
    <property type="match status" value="1"/>
</dbReference>
<dbReference type="GO" id="GO:0005524">
    <property type="term" value="F:ATP binding"/>
    <property type="evidence" value="ECO:0007669"/>
    <property type="project" value="UniProtKB-KW"/>
</dbReference>
<dbReference type="Pfam" id="PF00004">
    <property type="entry name" value="AAA"/>
    <property type="match status" value="1"/>
</dbReference>
<evidence type="ECO:0000256" key="2">
    <source>
        <dbReference type="ARBA" id="ARBA00022840"/>
    </source>
</evidence>
<evidence type="ECO:0000256" key="1">
    <source>
        <dbReference type="ARBA" id="ARBA00022741"/>
    </source>
</evidence>
<protein>
    <submittedName>
        <fullName evidence="5">ATP-dependent hsl protease ATP-binding subunit hslU</fullName>
    </submittedName>
</protein>
<evidence type="ECO:0000259" key="3">
    <source>
        <dbReference type="SMART" id="SM00382"/>
    </source>
</evidence>
<dbReference type="InterPro" id="IPR003593">
    <property type="entry name" value="AAA+_ATPase"/>
</dbReference>
<comment type="caution">
    <text evidence="5">The sequence shown here is derived from an EMBL/GenBank/DDBJ whole genome shotgun (WGS) entry which is preliminary data.</text>
</comment>
<dbReference type="SMART" id="SM00382">
    <property type="entry name" value="AAA"/>
    <property type="match status" value="1"/>
</dbReference>
<evidence type="ECO:0000313" key="5">
    <source>
        <dbReference type="EMBL" id="KAF8821654.1"/>
    </source>
</evidence>
<dbReference type="Proteomes" id="UP000823046">
    <property type="component" value="Unassembled WGS sequence"/>
</dbReference>
<dbReference type="InterPro" id="IPR003959">
    <property type="entry name" value="ATPase_AAA_core"/>
</dbReference>
<gene>
    <name evidence="5" type="ORF">IE077_000220</name>
</gene>
<dbReference type="PANTHER" id="PTHR48102">
    <property type="entry name" value="ATP-DEPENDENT CLP PROTEASE ATP-BINDING SUBUNIT CLPX-LIKE, MITOCHONDRIAL-RELATED"/>
    <property type="match status" value="1"/>
</dbReference>
<keyword evidence="2 5" id="KW-0067">ATP-binding</keyword>
<keyword evidence="5" id="KW-0645">Protease</keyword>
<dbReference type="Gene3D" id="1.10.8.60">
    <property type="match status" value="1"/>
</dbReference>